<evidence type="ECO:0000256" key="1">
    <source>
        <dbReference type="PROSITE-ProRule" id="PRU00339"/>
    </source>
</evidence>
<dbReference type="InterPro" id="IPR011990">
    <property type="entry name" value="TPR-like_helical_dom_sf"/>
</dbReference>
<evidence type="ECO:0000313" key="2">
    <source>
        <dbReference type="EMBL" id="QZA76835.1"/>
    </source>
</evidence>
<dbReference type="SUPFAM" id="SSF48452">
    <property type="entry name" value="TPR-like"/>
    <property type="match status" value="2"/>
</dbReference>
<feature type="repeat" description="TPR" evidence="1">
    <location>
        <begin position="34"/>
        <end position="67"/>
    </location>
</feature>
<dbReference type="PROSITE" id="PS50005">
    <property type="entry name" value="TPR"/>
    <property type="match status" value="1"/>
</dbReference>
<dbReference type="Gene3D" id="3.40.50.2000">
    <property type="entry name" value="Glycogen Phosphorylase B"/>
    <property type="match status" value="1"/>
</dbReference>
<dbReference type="Pfam" id="PF14559">
    <property type="entry name" value="TPR_19"/>
    <property type="match status" value="1"/>
</dbReference>
<dbReference type="SMART" id="SM00028">
    <property type="entry name" value="TPR"/>
    <property type="match status" value="4"/>
</dbReference>
<dbReference type="EMBL" id="CP081150">
    <property type="protein sequence ID" value="QZA76835.1"/>
    <property type="molecule type" value="Genomic_DNA"/>
</dbReference>
<keyword evidence="1" id="KW-0802">TPR repeat</keyword>
<proteinExistence type="predicted"/>
<dbReference type="InterPro" id="IPR019734">
    <property type="entry name" value="TPR_rpt"/>
</dbReference>
<dbReference type="SUPFAM" id="SSF53756">
    <property type="entry name" value="UDP-Glycosyltransferase/glycogen phosphorylase"/>
    <property type="match status" value="1"/>
</dbReference>
<protein>
    <submittedName>
        <fullName evidence="2">Tetratricopeptide repeat protein</fullName>
    </submittedName>
</protein>
<sequence>MTNLKFYQQLIESGKAQQAISSIEKNIKKQPKSDSLWVLLGAAHQTEDNLEKAERAFKMALQINPRNIDAKINLATIYVEQFQLVDAKKLILELEKLAKNLPLIWRLKSRIFMIEENYKESFATTKIAIRLEPDNIEYWYELVSSAINGNLDAHIVYAFTTASKSISKKSEFISLQALIFARLHLIPFEDAFQYTLWQPKSEDELLRRTMVQSSLLLWAGAFADAAELLEILIPQYTNLIECRALLGIAQLATKNWKDGWKNYAHRSQKKTLINSLKIPVWTGESLSGKRLLIHGEQGAGDVIQFIRYIKCIEQTALKVSFNCSPDMLPLFGKDAINEANQNTTFEADTIFDFQTRLLDLPQWVKFEDTQPTPYIQIDMSCKKKWAAILGNKENIRIGIVWAGNPNHAGDFERSAALLDFESLFTTSGISWYSLQKGVAAQNELNDLLNTFPIVDLSSHIYDFSDTAAIISELDLLLTVDTSVAHLAGALNTPTWVLLSSFSPDWRWDTEQNSSDWYPSIQTFRKKEISWQNFISSEIKNKLKEFFHLTPKIDLKQATNSYLNSTLENFELLKNMKSLTTDEILKALNEILSTHKRHLESLLLRAHILIQQQQFEHALLDICAACRWHPDNSNAKMLMADWLQLFEKNWMLNKESLTLTLLDIE</sequence>
<dbReference type="RefSeq" id="WP_221005237.1">
    <property type="nucleotide sequence ID" value="NZ_CP081150.1"/>
</dbReference>
<organism evidence="2 3">
    <name type="scientific">Deefgea tanakiae</name>
    <dbReference type="NCBI Taxonomy" id="2865840"/>
    <lineage>
        <taxon>Bacteria</taxon>
        <taxon>Pseudomonadati</taxon>
        <taxon>Pseudomonadota</taxon>
        <taxon>Betaproteobacteria</taxon>
        <taxon>Neisseriales</taxon>
        <taxon>Chitinibacteraceae</taxon>
        <taxon>Deefgea</taxon>
    </lineage>
</organism>
<evidence type="ECO:0000313" key="3">
    <source>
        <dbReference type="Proteomes" id="UP000825679"/>
    </source>
</evidence>
<reference evidence="2 3" key="1">
    <citation type="submission" date="2021-08" db="EMBL/GenBank/DDBJ databases">
        <title>complete genome sequencing of Deefgea sp. D25.</title>
        <authorList>
            <person name="Bae J.-W."/>
            <person name="Gim D.-H."/>
        </authorList>
    </citation>
    <scope>NUCLEOTIDE SEQUENCE [LARGE SCALE GENOMIC DNA]</scope>
    <source>
        <strain evidence="2 3">D25</strain>
    </source>
</reference>
<dbReference type="Gene3D" id="1.25.40.10">
    <property type="entry name" value="Tetratricopeptide repeat domain"/>
    <property type="match status" value="1"/>
</dbReference>
<gene>
    <name evidence="2" type="ORF">K4H28_10965</name>
</gene>
<accession>A0ABX8Z4W5</accession>
<dbReference type="Proteomes" id="UP000825679">
    <property type="component" value="Chromosome"/>
</dbReference>
<name>A0ABX8Z4W5_9NEIS</name>
<keyword evidence="3" id="KW-1185">Reference proteome</keyword>